<dbReference type="SUPFAM" id="SSF51735">
    <property type="entry name" value="NAD(P)-binding Rossmann-fold domains"/>
    <property type="match status" value="1"/>
</dbReference>
<dbReference type="GO" id="GO:0003676">
    <property type="term" value="F:nucleic acid binding"/>
    <property type="evidence" value="ECO:0007669"/>
    <property type="project" value="InterPro"/>
</dbReference>
<dbReference type="InterPro" id="IPR036291">
    <property type="entry name" value="NAD(P)-bd_dom_sf"/>
</dbReference>
<dbReference type="Gene3D" id="3.90.1640.10">
    <property type="entry name" value="inorganic pyrophosphatase (n-terminal core)"/>
    <property type="match status" value="1"/>
</dbReference>
<feature type="domain" description="RCK N-terminal" evidence="1">
    <location>
        <begin position="1"/>
        <end position="120"/>
    </location>
</feature>
<proteinExistence type="predicted"/>
<dbReference type="Gene3D" id="3.40.50.720">
    <property type="entry name" value="NAD(P)-binding Rossmann-like Domain"/>
    <property type="match status" value="1"/>
</dbReference>
<evidence type="ECO:0000313" key="3">
    <source>
        <dbReference type="Proteomes" id="UP000070035"/>
    </source>
</evidence>
<dbReference type="Pfam" id="PF02254">
    <property type="entry name" value="TrkA_N"/>
    <property type="match status" value="1"/>
</dbReference>
<organism evidence="2 3">
    <name type="scientific">candidate division MSBL1 archaeon SCGC-AAA261F17</name>
    <dbReference type="NCBI Taxonomy" id="1698274"/>
    <lineage>
        <taxon>Archaea</taxon>
        <taxon>Methanobacteriati</taxon>
        <taxon>Methanobacteriota</taxon>
        <taxon>candidate division MSBL1</taxon>
    </lineage>
</organism>
<evidence type="ECO:0000259" key="1">
    <source>
        <dbReference type="PROSITE" id="PS51201"/>
    </source>
</evidence>
<dbReference type="PROSITE" id="PS51201">
    <property type="entry name" value="RCK_N"/>
    <property type="match status" value="1"/>
</dbReference>
<dbReference type="Pfam" id="PF01368">
    <property type="entry name" value="DHH"/>
    <property type="match status" value="1"/>
</dbReference>
<dbReference type="InterPro" id="IPR001667">
    <property type="entry name" value="DDH_dom"/>
</dbReference>
<dbReference type="Pfam" id="PF02272">
    <property type="entry name" value="DHHA1"/>
    <property type="match status" value="1"/>
</dbReference>
<dbReference type="InterPro" id="IPR003148">
    <property type="entry name" value="RCK_N"/>
</dbReference>
<dbReference type="GO" id="GO:0006813">
    <property type="term" value="P:potassium ion transport"/>
    <property type="evidence" value="ECO:0007669"/>
    <property type="project" value="InterPro"/>
</dbReference>
<dbReference type="Proteomes" id="UP000070035">
    <property type="component" value="Unassembled WGS sequence"/>
</dbReference>
<accession>A0A133V6F4</accession>
<dbReference type="PANTHER" id="PTHR47618:SF1">
    <property type="entry name" value="BIFUNCTIONAL OLIGORIBONUCLEASE AND PAP PHOSPHATASE NRNA"/>
    <property type="match status" value="1"/>
</dbReference>
<name>A0A133V6F4_9EURY</name>
<dbReference type="InterPro" id="IPR003156">
    <property type="entry name" value="DHHA1_dom"/>
</dbReference>
<dbReference type="SUPFAM" id="SSF64182">
    <property type="entry name" value="DHH phosphoesterases"/>
    <property type="match status" value="1"/>
</dbReference>
<gene>
    <name evidence="2" type="ORF">AKJ44_01595</name>
</gene>
<dbReference type="InterPro" id="IPR051319">
    <property type="entry name" value="Oligoribo/pAp-PDE_c-di-AMP_PDE"/>
</dbReference>
<dbReference type="InterPro" id="IPR038763">
    <property type="entry name" value="DHH_sf"/>
</dbReference>
<protein>
    <recommendedName>
        <fullName evidence="1">RCK N-terminal domain-containing protein</fullName>
    </recommendedName>
</protein>
<evidence type="ECO:0000313" key="2">
    <source>
        <dbReference type="EMBL" id="KXB02021.1"/>
    </source>
</evidence>
<keyword evidence="3" id="KW-1185">Reference proteome</keyword>
<sequence length="473" mass="51908">MYLILGCGDVGFTLAKKLREKGEAIRIIEKNPQKVSQLTELGFDTAEGDFTKPETLRDSGIERAEVVLIMASNSEVTERGLGAINQVKLDLGIDPIIIARSTDTLEITDMKEYGAAEVVASSEVLADFTHQKFQEFRERIKERQLRKVLERIEGKMAIILQDNPDPDSISSGLALSIYASAFGVGSDMVYGGQIGHQQNRALVNALNLNLRGAKEVDLENYDAYALVDVSTRGNCALPEKIKPNIIIDHHSVVSEEIEADHKNIVKVGATATLLANYLRYGGIEYDESLATALAFGILTDTLNFTRNASHLDFITFEQLLPLISEDLLKELQSPPVSADTLEVIRKAIRSSRVKGGYLISNVGEVKDHDAITQAADYLLRREGALTTLIYGIEGEKIYVSGRTKDVRLHIGKLMKDIYSKIGSAGGHPTAGGATIPLDAFDETKENMQALRGAMDRAIGRKFWETVGALKSER</sequence>
<dbReference type="EMBL" id="LHXY01000016">
    <property type="protein sequence ID" value="KXB02021.1"/>
    <property type="molecule type" value="Genomic_DNA"/>
</dbReference>
<dbReference type="PANTHER" id="PTHR47618">
    <property type="entry name" value="BIFUNCTIONAL OLIGORIBONUCLEASE AND PAP PHOSPHATASE NRNA"/>
    <property type="match status" value="1"/>
</dbReference>
<comment type="caution">
    <text evidence="2">The sequence shown here is derived from an EMBL/GenBank/DDBJ whole genome shotgun (WGS) entry which is preliminary data.</text>
</comment>
<reference evidence="2 3" key="1">
    <citation type="journal article" date="2016" name="Sci. Rep.">
        <title>Metabolic traits of an uncultured archaeal lineage -MSBL1- from brine pools of the Red Sea.</title>
        <authorList>
            <person name="Mwirichia R."/>
            <person name="Alam I."/>
            <person name="Rashid M."/>
            <person name="Vinu M."/>
            <person name="Ba-Alawi W."/>
            <person name="Anthony Kamau A."/>
            <person name="Kamanda Ngugi D."/>
            <person name="Goker M."/>
            <person name="Klenk H.P."/>
            <person name="Bajic V."/>
            <person name="Stingl U."/>
        </authorList>
    </citation>
    <scope>NUCLEOTIDE SEQUENCE [LARGE SCALE GENOMIC DNA]</scope>
    <source>
        <strain evidence="2">SCGC-AAA261F17</strain>
    </source>
</reference>
<dbReference type="AlphaFoldDB" id="A0A133V6F4"/>